<dbReference type="PROSITE" id="PS51197">
    <property type="entry name" value="HTH_RRF2_2"/>
    <property type="match status" value="1"/>
</dbReference>
<dbReference type="Pfam" id="PF02082">
    <property type="entry name" value="Rrf2"/>
    <property type="match status" value="1"/>
</dbReference>
<dbReference type="InterPro" id="IPR000944">
    <property type="entry name" value="Tscrpt_reg_Rrf2"/>
</dbReference>
<dbReference type="PANTHER" id="PTHR33221:SF4">
    <property type="entry name" value="HTH-TYPE TRANSCRIPTIONAL REPRESSOR NSRR"/>
    <property type="match status" value="1"/>
</dbReference>
<keyword evidence="3" id="KW-1185">Reference proteome</keyword>
<dbReference type="SUPFAM" id="SSF46785">
    <property type="entry name" value="Winged helix' DNA-binding domain"/>
    <property type="match status" value="1"/>
</dbReference>
<gene>
    <name evidence="2" type="ORF">PQU95_04155</name>
</gene>
<organism evidence="2 3">
    <name type="scientific">Vogesella aquatica</name>
    <dbReference type="NCBI Taxonomy" id="2984206"/>
    <lineage>
        <taxon>Bacteria</taxon>
        <taxon>Pseudomonadati</taxon>
        <taxon>Pseudomonadota</taxon>
        <taxon>Betaproteobacteria</taxon>
        <taxon>Neisseriales</taxon>
        <taxon>Chromobacteriaceae</taxon>
        <taxon>Vogesella</taxon>
    </lineage>
</organism>
<dbReference type="Gene3D" id="1.10.10.10">
    <property type="entry name" value="Winged helix-like DNA-binding domain superfamily/Winged helix DNA-binding domain"/>
    <property type="match status" value="1"/>
</dbReference>
<reference evidence="2 3" key="1">
    <citation type="submission" date="2023-01" db="EMBL/GenBank/DDBJ databases">
        <title>Novel species of the genus Vogesella isolated from rivers.</title>
        <authorList>
            <person name="Lu H."/>
        </authorList>
    </citation>
    <scope>NUCLEOTIDE SEQUENCE [LARGE SCALE GENOMIC DNA]</scope>
    <source>
        <strain evidence="2 3">DC21W</strain>
    </source>
</reference>
<evidence type="ECO:0000313" key="3">
    <source>
        <dbReference type="Proteomes" id="UP001219956"/>
    </source>
</evidence>
<dbReference type="Proteomes" id="UP001219956">
    <property type="component" value="Unassembled WGS sequence"/>
</dbReference>
<protein>
    <submittedName>
        <fullName evidence="2">Rrf2 family transcriptional regulator</fullName>
    </submittedName>
</protein>
<dbReference type="EMBL" id="JAQQLF010000005">
    <property type="protein sequence ID" value="MDC7716413.1"/>
    <property type="molecule type" value="Genomic_DNA"/>
</dbReference>
<sequence>MLRTVFTLPTVMQLTQFTDLGLRVLMYLSYQEREQPVTIAEIAERFAISRNHLMKVVHAMAQQGWLATTRGKGGGLALAMPADQYRLGQVIRQLEQITVLIDCAQPPCALRGQCRLKGVLDEALAAFFTVLDRYTLADVVAQPTGQAIAILHRLGSAGLPPAGNS</sequence>
<proteinExistence type="predicted"/>
<evidence type="ECO:0000313" key="2">
    <source>
        <dbReference type="EMBL" id="MDC7716413.1"/>
    </source>
</evidence>
<dbReference type="InterPro" id="IPR036390">
    <property type="entry name" value="WH_DNA-bd_sf"/>
</dbReference>
<keyword evidence="1" id="KW-0238">DNA-binding</keyword>
<evidence type="ECO:0000256" key="1">
    <source>
        <dbReference type="ARBA" id="ARBA00023125"/>
    </source>
</evidence>
<dbReference type="PANTHER" id="PTHR33221">
    <property type="entry name" value="WINGED HELIX-TURN-HELIX TRANSCRIPTIONAL REGULATOR, RRF2 FAMILY"/>
    <property type="match status" value="1"/>
</dbReference>
<comment type="caution">
    <text evidence="2">The sequence shown here is derived from an EMBL/GenBank/DDBJ whole genome shotgun (WGS) entry which is preliminary data.</text>
</comment>
<dbReference type="RefSeq" id="WP_272750827.1">
    <property type="nucleotide sequence ID" value="NZ_JAQQLF010000005.1"/>
</dbReference>
<dbReference type="NCBIfam" id="TIGR00738">
    <property type="entry name" value="rrf2_super"/>
    <property type="match status" value="1"/>
</dbReference>
<accession>A0ABT5IV78</accession>
<name>A0ABT5IV78_9NEIS</name>
<dbReference type="InterPro" id="IPR036388">
    <property type="entry name" value="WH-like_DNA-bd_sf"/>
</dbReference>